<dbReference type="InterPro" id="IPR018712">
    <property type="entry name" value="Tle1-like_cat"/>
</dbReference>
<dbReference type="EMBL" id="JABBWG010000024">
    <property type="protein sequence ID" value="KAG1813141.1"/>
    <property type="molecule type" value="Genomic_DNA"/>
</dbReference>
<sequence length="207" mass="23429">VDGTSNKFCNKNTNIVELYSEIVKDDTQITYYNSGVGTYAKGHTHWMKQVLNVFDLAFAFNISQTIMDAYRWLSDKYCPGDKIFLFGFSRGAYQVRALAGMIHEMGLILPGNLEQIPYAFDLYSAINSEKSEDKKLAAGFKSTFSRQGIVIHFIGVWDTVSSVGIKKEKILPSTDTCDHVCYFRHALALDEHRVKFLPEYVYGGMSD</sequence>
<dbReference type="InterPro" id="IPR029058">
    <property type="entry name" value="AB_hydrolase_fold"/>
</dbReference>
<organism evidence="2 3">
    <name type="scientific">Suillus subaureus</name>
    <dbReference type="NCBI Taxonomy" id="48587"/>
    <lineage>
        <taxon>Eukaryota</taxon>
        <taxon>Fungi</taxon>
        <taxon>Dikarya</taxon>
        <taxon>Basidiomycota</taxon>
        <taxon>Agaricomycotina</taxon>
        <taxon>Agaricomycetes</taxon>
        <taxon>Agaricomycetidae</taxon>
        <taxon>Boletales</taxon>
        <taxon>Suillineae</taxon>
        <taxon>Suillaceae</taxon>
        <taxon>Suillus</taxon>
    </lineage>
</organism>
<comment type="caution">
    <text evidence="2">The sequence shown here is derived from an EMBL/GenBank/DDBJ whole genome shotgun (WGS) entry which is preliminary data.</text>
</comment>
<protein>
    <recommendedName>
        <fullName evidence="1">T6SS Phospholipase effector Tle1-like catalytic domain-containing protein</fullName>
    </recommendedName>
</protein>
<dbReference type="GeneID" id="64623103"/>
<dbReference type="SUPFAM" id="SSF53474">
    <property type="entry name" value="alpha/beta-Hydrolases"/>
    <property type="match status" value="1"/>
</dbReference>
<reference evidence="2" key="1">
    <citation type="journal article" date="2020" name="New Phytol.">
        <title>Comparative genomics reveals dynamic genome evolution in host specialist ectomycorrhizal fungi.</title>
        <authorList>
            <person name="Lofgren L.A."/>
            <person name="Nguyen N.H."/>
            <person name="Vilgalys R."/>
            <person name="Ruytinx J."/>
            <person name="Liao H.L."/>
            <person name="Branco S."/>
            <person name="Kuo A."/>
            <person name="LaButti K."/>
            <person name="Lipzen A."/>
            <person name="Andreopoulos W."/>
            <person name="Pangilinan J."/>
            <person name="Riley R."/>
            <person name="Hundley H."/>
            <person name="Na H."/>
            <person name="Barry K."/>
            <person name="Grigoriev I.V."/>
            <person name="Stajich J.E."/>
            <person name="Kennedy P.G."/>
        </authorList>
    </citation>
    <scope>NUCLEOTIDE SEQUENCE</scope>
    <source>
        <strain evidence="2">MN1</strain>
    </source>
</reference>
<name>A0A9P7E7Y6_9AGAM</name>
<evidence type="ECO:0000313" key="3">
    <source>
        <dbReference type="Proteomes" id="UP000807769"/>
    </source>
</evidence>
<evidence type="ECO:0000259" key="1">
    <source>
        <dbReference type="Pfam" id="PF09994"/>
    </source>
</evidence>
<dbReference type="OrthoDB" id="538223at2759"/>
<gene>
    <name evidence="2" type="ORF">BJ212DRAFT_1201880</name>
</gene>
<proteinExistence type="predicted"/>
<dbReference type="RefSeq" id="XP_041191015.1">
    <property type="nucleotide sequence ID" value="XM_041329086.1"/>
</dbReference>
<feature type="domain" description="T6SS Phospholipase effector Tle1-like catalytic" evidence="1">
    <location>
        <begin position="1"/>
        <end position="201"/>
    </location>
</feature>
<accession>A0A9P7E7Y6</accession>
<dbReference type="AlphaFoldDB" id="A0A9P7E7Y6"/>
<feature type="non-terminal residue" evidence="2">
    <location>
        <position position="1"/>
    </location>
</feature>
<dbReference type="PANTHER" id="PTHR33840:SF2">
    <property type="entry name" value="TLE1 PHOSPHOLIPASE DOMAIN-CONTAINING PROTEIN"/>
    <property type="match status" value="1"/>
</dbReference>
<evidence type="ECO:0000313" key="2">
    <source>
        <dbReference type="EMBL" id="KAG1813141.1"/>
    </source>
</evidence>
<dbReference type="Proteomes" id="UP000807769">
    <property type="component" value="Unassembled WGS sequence"/>
</dbReference>
<dbReference type="Pfam" id="PF09994">
    <property type="entry name" value="T6SS_Tle1-like_cat"/>
    <property type="match status" value="1"/>
</dbReference>
<dbReference type="PANTHER" id="PTHR33840">
    <property type="match status" value="1"/>
</dbReference>
<feature type="non-terminal residue" evidence="2">
    <location>
        <position position="207"/>
    </location>
</feature>
<keyword evidence="3" id="KW-1185">Reference proteome</keyword>